<protein>
    <submittedName>
        <fullName evidence="3">Putative transcriptional regulator YdeE</fullName>
    </submittedName>
</protein>
<dbReference type="EMBL" id="VFPJ01000001">
    <property type="protein sequence ID" value="TQM41877.1"/>
    <property type="molecule type" value="Genomic_DNA"/>
</dbReference>
<evidence type="ECO:0000313" key="3">
    <source>
        <dbReference type="EMBL" id="TQM41877.1"/>
    </source>
</evidence>
<sequence length="376" mass="43554">MKILKYFFLLIMLLVTAASIFVATLNPNYVVVRTKIIKTPRITAYQYINDLRNWEEFGSWKEDNPNMQFDYSVNTSGKGSYYNWKNGNDFGRIETVSNKEGMLIVQKMNDNGEISDVFWQFKDTLGKTKITFKNIGKMGFSNKIFTGIQGGIDHVVGTIFERSLENVNRILDFEVNTYKVKINGYIQKAFFYYLQKTIISKDVHIKKNIPILIHDINQFSQKNNIHTVGIPFIKYNKKDPNRQVTSYTVGIELKEMIYTSKESEFVVDSLPATHYIKTTLTGDYSHLYQAKMKTLNFIYKNKLMEDFEKSYLEYYVKDKSISNNASTWITEIYVPIKTKSKPKKYYKPKVEQTTATPAQAPATTETVTPSNTNSNL</sequence>
<dbReference type="InterPro" id="IPR029442">
    <property type="entry name" value="GyrI-like"/>
</dbReference>
<name>A0A543G718_9FLAO</name>
<reference evidence="3 4" key="1">
    <citation type="submission" date="2019-06" db="EMBL/GenBank/DDBJ databases">
        <title>Genomic Encyclopedia of Archaeal and Bacterial Type Strains, Phase II (KMG-II): from individual species to whole genera.</title>
        <authorList>
            <person name="Goeker M."/>
        </authorList>
    </citation>
    <scope>NUCLEOTIDE SEQUENCE [LARGE SCALE GENOMIC DNA]</scope>
    <source>
        <strain evidence="3 4">DSM 24789</strain>
    </source>
</reference>
<dbReference type="Pfam" id="PF06445">
    <property type="entry name" value="GyrI-like"/>
    <property type="match status" value="1"/>
</dbReference>
<dbReference type="RefSeq" id="WP_089079529.1">
    <property type="nucleotide sequence ID" value="NZ_VFPJ01000001.1"/>
</dbReference>
<evidence type="ECO:0000259" key="2">
    <source>
        <dbReference type="Pfam" id="PF06445"/>
    </source>
</evidence>
<dbReference type="Proteomes" id="UP000320773">
    <property type="component" value="Unassembled WGS sequence"/>
</dbReference>
<gene>
    <name evidence="3" type="ORF">BC670_2890</name>
</gene>
<dbReference type="SUPFAM" id="SSF55136">
    <property type="entry name" value="Probable bacterial effector-binding domain"/>
    <property type="match status" value="1"/>
</dbReference>
<evidence type="ECO:0000256" key="1">
    <source>
        <dbReference type="SAM" id="MobiDB-lite"/>
    </source>
</evidence>
<evidence type="ECO:0000313" key="4">
    <source>
        <dbReference type="Proteomes" id="UP000320773"/>
    </source>
</evidence>
<feature type="region of interest" description="Disordered" evidence="1">
    <location>
        <begin position="347"/>
        <end position="376"/>
    </location>
</feature>
<feature type="compositionally biased region" description="Low complexity" evidence="1">
    <location>
        <begin position="351"/>
        <end position="368"/>
    </location>
</feature>
<proteinExistence type="predicted"/>
<dbReference type="AlphaFoldDB" id="A0A543G718"/>
<organism evidence="3 4">
    <name type="scientific">Flavobacterium branchiophilum</name>
    <dbReference type="NCBI Taxonomy" id="55197"/>
    <lineage>
        <taxon>Bacteria</taxon>
        <taxon>Pseudomonadati</taxon>
        <taxon>Bacteroidota</taxon>
        <taxon>Flavobacteriia</taxon>
        <taxon>Flavobacteriales</taxon>
        <taxon>Flavobacteriaceae</taxon>
        <taxon>Flavobacterium</taxon>
    </lineage>
</organism>
<dbReference type="InterPro" id="IPR011256">
    <property type="entry name" value="Reg_factor_effector_dom_sf"/>
</dbReference>
<feature type="domain" description="GyrI-like small molecule binding" evidence="2">
    <location>
        <begin position="204"/>
        <end position="337"/>
    </location>
</feature>
<dbReference type="Gene3D" id="3.20.80.10">
    <property type="entry name" value="Regulatory factor, effector binding domain"/>
    <property type="match status" value="1"/>
</dbReference>
<accession>A0A543G718</accession>
<comment type="caution">
    <text evidence="3">The sequence shown here is derived from an EMBL/GenBank/DDBJ whole genome shotgun (WGS) entry which is preliminary data.</text>
</comment>